<dbReference type="RefSeq" id="WP_146897181.1">
    <property type="nucleotide sequence ID" value="NZ_CP042597.1"/>
</dbReference>
<protein>
    <submittedName>
        <fullName evidence="1">Phage tail protein</fullName>
    </submittedName>
</protein>
<dbReference type="AlphaFoldDB" id="A0A5N0YRI7"/>
<accession>A0A5N0YRI7</accession>
<evidence type="ECO:0000313" key="2">
    <source>
        <dbReference type="Proteomes" id="UP000326078"/>
    </source>
</evidence>
<evidence type="ECO:0000313" key="1">
    <source>
        <dbReference type="EMBL" id="KAA9203539.1"/>
    </source>
</evidence>
<gene>
    <name evidence="1" type="ORF">F6X95_13445</name>
</gene>
<dbReference type="Gene3D" id="2.40.30.200">
    <property type="match status" value="1"/>
</dbReference>
<name>A0A5N0YRI7_9ENTE</name>
<sequence length="252" mass="29307">MNLLKYPYFQFRGKKSIELGMIIRDGISFNLPESSLEFINVDGRNSDIIYDRGKYKDIEKIIPMSIYSNQEKTMAMQLREIAAWLYLDKVYSPLIISEYDEYYYQALGYSEISAKDKKRNWLDIDFIFKCQPFVFRHDGNEEREIKNNGVIINPEAFESLPVITFNKTTSTEDSHIYINGQQFQIAKEAGEGMITLDCENGIAYKNGVNVTKYCLLNSDGYQPLVLNPGRNQISYTYIDQLKIKPKWRTLAV</sequence>
<reference evidence="1 2" key="1">
    <citation type="submission" date="2019-09" db="EMBL/GenBank/DDBJ databases">
        <title>Vancomyinc resistant enterococci isolated from farm animals in Switzerland.</title>
        <authorList>
            <person name="Stevens M.J.A."/>
            <person name="Stephan R."/>
            <person name="Morach M."/>
            <person name="Nuesch-Inderbinen M."/>
        </authorList>
    </citation>
    <scope>NUCLEOTIDE SEQUENCE [LARGE SCALE GENOMIC DNA]</scope>
    <source>
        <strain evidence="1 2">GH27</strain>
    </source>
</reference>
<organism evidence="1 2">
    <name type="scientific">Enterococcus durans</name>
    <dbReference type="NCBI Taxonomy" id="53345"/>
    <lineage>
        <taxon>Bacteria</taxon>
        <taxon>Bacillati</taxon>
        <taxon>Bacillota</taxon>
        <taxon>Bacilli</taxon>
        <taxon>Lactobacillales</taxon>
        <taxon>Enterococcaceae</taxon>
        <taxon>Enterococcus</taxon>
    </lineage>
</organism>
<dbReference type="NCBIfam" id="TIGR01633">
    <property type="entry name" value="phi3626_gp14_N"/>
    <property type="match status" value="1"/>
</dbReference>
<dbReference type="InterPro" id="IPR006520">
    <property type="entry name" value="Dit_BPSPP_N"/>
</dbReference>
<dbReference type="Proteomes" id="UP000326078">
    <property type="component" value="Unassembled WGS sequence"/>
</dbReference>
<comment type="caution">
    <text evidence="1">The sequence shown here is derived from an EMBL/GenBank/DDBJ whole genome shotgun (WGS) entry which is preliminary data.</text>
</comment>
<dbReference type="EMBL" id="VYUT01000029">
    <property type="protein sequence ID" value="KAA9203539.1"/>
    <property type="molecule type" value="Genomic_DNA"/>
</dbReference>
<proteinExistence type="predicted"/>